<evidence type="ECO:0000259" key="1">
    <source>
        <dbReference type="Pfam" id="PF24391"/>
    </source>
</evidence>
<name>A0ABV0A5N5_9FLAO</name>
<dbReference type="EMBL" id="JAZHYP010000001">
    <property type="protein sequence ID" value="MEN3322223.1"/>
    <property type="molecule type" value="Genomic_DNA"/>
</dbReference>
<dbReference type="InterPro" id="IPR056471">
    <property type="entry name" value="HD-CE"/>
</dbReference>
<keyword evidence="3" id="KW-1185">Reference proteome</keyword>
<proteinExistence type="predicted"/>
<dbReference type="SUPFAM" id="SSF109604">
    <property type="entry name" value="HD-domain/PDEase-like"/>
    <property type="match status" value="1"/>
</dbReference>
<protein>
    <submittedName>
        <fullName evidence="2">HD domain-containing protein</fullName>
    </submittedName>
</protein>
<evidence type="ECO:0000313" key="2">
    <source>
        <dbReference type="EMBL" id="MEN3322223.1"/>
    </source>
</evidence>
<sequence>MSEIYNIEEEFLKNSKNLTVFPNSKDYVTTYIQFKDRFEKDIHREINSKLVELENEGYFNDHGVNHIITVIRKTSELIFVEGGESLITPYETFILLMAIQLHDTGHLISSRQEHAKMGKEILRKFDKSNVLSASERVHIGNIAKAHGGKEDPIGDLENMCYLSNHKIRPQLLASVLRLGDELAEDSERAANFLIELNEGRQKGENPYLAPTSEIYHLYSASIDSCRIDGSEIILELYPVDYRLVKKYPMKTKNGKEEKYLLDEIYDRTFKTFTESLYCNRFLPEGKRISTVRVSVNIVTDNENELIKKISYELKESGYPMMEVNDIFERCKSLKENNQNINGEFVKRLIENKNNQL</sequence>
<organism evidence="2 3">
    <name type="scientific">Mariniflexile soesokkakense</name>
    <dbReference type="NCBI Taxonomy" id="1343160"/>
    <lineage>
        <taxon>Bacteria</taxon>
        <taxon>Pseudomonadati</taxon>
        <taxon>Bacteroidota</taxon>
        <taxon>Flavobacteriia</taxon>
        <taxon>Flavobacteriales</taxon>
        <taxon>Flavobacteriaceae</taxon>
        <taxon>Mariniflexile</taxon>
    </lineage>
</organism>
<dbReference type="InterPro" id="IPR003607">
    <property type="entry name" value="HD/PDEase_dom"/>
</dbReference>
<reference evidence="2 3" key="1">
    <citation type="submission" date="2024-01" db="EMBL/GenBank/DDBJ databases">
        <title>Mariniflexile litorale sp. nov., isolated from the shallow sediments of the Sea of Japan.</title>
        <authorList>
            <person name="Romanenko L."/>
            <person name="Bystritskaya E."/>
            <person name="Isaeva M."/>
        </authorList>
    </citation>
    <scope>NUCLEOTIDE SEQUENCE [LARGE SCALE GENOMIC DNA]</scope>
    <source>
        <strain evidence="2 3">KCTC 32427</strain>
    </source>
</reference>
<dbReference type="CDD" id="cd00077">
    <property type="entry name" value="HDc"/>
    <property type="match status" value="1"/>
</dbReference>
<gene>
    <name evidence="2" type="ORF">VP395_00660</name>
</gene>
<evidence type="ECO:0000313" key="3">
    <source>
        <dbReference type="Proteomes" id="UP001416393"/>
    </source>
</evidence>
<feature type="domain" description="HD-CE" evidence="1">
    <location>
        <begin position="58"/>
        <end position="237"/>
    </location>
</feature>
<dbReference type="Proteomes" id="UP001416393">
    <property type="component" value="Unassembled WGS sequence"/>
</dbReference>
<accession>A0ABV0A5N5</accession>
<dbReference type="Pfam" id="PF24391">
    <property type="entry name" value="HD-CE"/>
    <property type="match status" value="1"/>
</dbReference>
<dbReference type="Gene3D" id="1.10.3210.10">
    <property type="entry name" value="Hypothetical protein af1432"/>
    <property type="match status" value="1"/>
</dbReference>
<comment type="caution">
    <text evidence="2">The sequence shown here is derived from an EMBL/GenBank/DDBJ whole genome shotgun (WGS) entry which is preliminary data.</text>
</comment>
<dbReference type="RefSeq" id="WP_346239767.1">
    <property type="nucleotide sequence ID" value="NZ_JAZHYP010000001.1"/>
</dbReference>